<sequence>MTATADGTSAKLRVANDLTFADLGRALAAGWADFRSFPAFGLFFAAFYVVAGWALWFVLVQRGQWVWLVPAAGFPLIAPFTAVGMYEASRRREAGLPPDWRAVLNAVRGRGDGQVLGVGVVAFVIFCFWVIIGHGIFYIFMAQAGMTSESMAFFATPAGVAMLAFGTAVGAGFALLIFALTAISLPMLVDRDMDCITAMVASVAAVRSNRAVMLGWAALIAVALFAAMLPALLGLLLALPLFAHASWHLYRRAAA</sequence>
<keyword evidence="1" id="KW-1133">Transmembrane helix</keyword>
<dbReference type="Pfam" id="PF09955">
    <property type="entry name" value="DUF2189"/>
    <property type="match status" value="1"/>
</dbReference>
<dbReference type="InterPro" id="IPR018692">
    <property type="entry name" value="DUF2189"/>
</dbReference>
<organism evidence="2 3">
    <name type="scientific">Alteraurantiacibacter palmitatis</name>
    <dbReference type="NCBI Taxonomy" id="2054628"/>
    <lineage>
        <taxon>Bacteria</taxon>
        <taxon>Pseudomonadati</taxon>
        <taxon>Pseudomonadota</taxon>
        <taxon>Alphaproteobacteria</taxon>
        <taxon>Sphingomonadales</taxon>
        <taxon>Erythrobacteraceae</taxon>
        <taxon>Alteraurantiacibacter</taxon>
    </lineage>
</organism>
<feature type="transmembrane region" description="Helical" evidence="1">
    <location>
        <begin position="65"/>
        <end position="86"/>
    </location>
</feature>
<name>A0ABV7E5M1_9SPHN</name>
<comment type="caution">
    <text evidence="2">The sequence shown here is derived from an EMBL/GenBank/DDBJ whole genome shotgun (WGS) entry which is preliminary data.</text>
</comment>
<keyword evidence="1" id="KW-0472">Membrane</keyword>
<evidence type="ECO:0000256" key="1">
    <source>
        <dbReference type="SAM" id="Phobius"/>
    </source>
</evidence>
<dbReference type="EMBL" id="JBHRST010000003">
    <property type="protein sequence ID" value="MFC3096750.1"/>
    <property type="molecule type" value="Genomic_DNA"/>
</dbReference>
<reference evidence="3" key="1">
    <citation type="journal article" date="2019" name="Int. J. Syst. Evol. Microbiol.">
        <title>The Global Catalogue of Microorganisms (GCM) 10K type strain sequencing project: providing services to taxonomists for standard genome sequencing and annotation.</title>
        <authorList>
            <consortium name="The Broad Institute Genomics Platform"/>
            <consortium name="The Broad Institute Genome Sequencing Center for Infectious Disease"/>
            <person name="Wu L."/>
            <person name="Ma J."/>
        </authorList>
    </citation>
    <scope>NUCLEOTIDE SEQUENCE [LARGE SCALE GENOMIC DNA]</scope>
    <source>
        <strain evidence="3">KCTC 52607</strain>
    </source>
</reference>
<evidence type="ECO:0000313" key="3">
    <source>
        <dbReference type="Proteomes" id="UP001595456"/>
    </source>
</evidence>
<feature type="transmembrane region" description="Helical" evidence="1">
    <location>
        <begin position="216"/>
        <end position="242"/>
    </location>
</feature>
<keyword evidence="3" id="KW-1185">Reference proteome</keyword>
<feature type="transmembrane region" description="Helical" evidence="1">
    <location>
        <begin position="37"/>
        <end position="58"/>
    </location>
</feature>
<feature type="transmembrane region" description="Helical" evidence="1">
    <location>
        <begin position="115"/>
        <end position="140"/>
    </location>
</feature>
<dbReference type="RefSeq" id="WP_336927357.1">
    <property type="nucleotide sequence ID" value="NZ_JBANRO010000013.1"/>
</dbReference>
<proteinExistence type="predicted"/>
<dbReference type="Proteomes" id="UP001595456">
    <property type="component" value="Unassembled WGS sequence"/>
</dbReference>
<feature type="transmembrane region" description="Helical" evidence="1">
    <location>
        <begin position="152"/>
        <end position="183"/>
    </location>
</feature>
<protein>
    <submittedName>
        <fullName evidence="2">DUF2189 domain-containing protein</fullName>
    </submittedName>
</protein>
<accession>A0ABV7E5M1</accession>
<gene>
    <name evidence="2" type="ORF">ACFODU_02900</name>
</gene>
<keyword evidence="1" id="KW-0812">Transmembrane</keyword>
<evidence type="ECO:0000313" key="2">
    <source>
        <dbReference type="EMBL" id="MFC3096750.1"/>
    </source>
</evidence>